<protein>
    <submittedName>
        <fullName evidence="1">Uncharacterized protein</fullName>
    </submittedName>
</protein>
<dbReference type="AlphaFoldDB" id="A0A0E9TP11"/>
<organism evidence="1">
    <name type="scientific">Anguilla anguilla</name>
    <name type="common">European freshwater eel</name>
    <name type="synonym">Muraena anguilla</name>
    <dbReference type="NCBI Taxonomy" id="7936"/>
    <lineage>
        <taxon>Eukaryota</taxon>
        <taxon>Metazoa</taxon>
        <taxon>Chordata</taxon>
        <taxon>Craniata</taxon>
        <taxon>Vertebrata</taxon>
        <taxon>Euteleostomi</taxon>
        <taxon>Actinopterygii</taxon>
        <taxon>Neopterygii</taxon>
        <taxon>Teleostei</taxon>
        <taxon>Anguilliformes</taxon>
        <taxon>Anguillidae</taxon>
        <taxon>Anguilla</taxon>
    </lineage>
</organism>
<dbReference type="EMBL" id="GBXM01053957">
    <property type="protein sequence ID" value="JAH54620.1"/>
    <property type="molecule type" value="Transcribed_RNA"/>
</dbReference>
<reference evidence="1" key="1">
    <citation type="submission" date="2014-11" db="EMBL/GenBank/DDBJ databases">
        <authorList>
            <person name="Amaro Gonzalez C."/>
        </authorList>
    </citation>
    <scope>NUCLEOTIDE SEQUENCE</scope>
</reference>
<evidence type="ECO:0000313" key="1">
    <source>
        <dbReference type="EMBL" id="JAH54620.1"/>
    </source>
</evidence>
<dbReference type="EMBL" id="GBXM01046387">
    <property type="protein sequence ID" value="JAH62190.1"/>
    <property type="molecule type" value="Transcribed_RNA"/>
</dbReference>
<accession>A0A0E9TP11</accession>
<sequence>MFTLYCFQLSCGSSMDVTSEFSVAVPYFCN</sequence>
<reference evidence="1" key="2">
    <citation type="journal article" date="2015" name="Fish Shellfish Immunol.">
        <title>Early steps in the European eel (Anguilla anguilla)-Vibrio vulnificus interaction in the gills: Role of the RtxA13 toxin.</title>
        <authorList>
            <person name="Callol A."/>
            <person name="Pajuelo D."/>
            <person name="Ebbesson L."/>
            <person name="Teles M."/>
            <person name="MacKenzie S."/>
            <person name="Amaro C."/>
        </authorList>
    </citation>
    <scope>NUCLEOTIDE SEQUENCE</scope>
</reference>
<name>A0A0E9TP11_ANGAN</name>
<proteinExistence type="predicted"/>